<feature type="transmembrane region" description="Helical" evidence="1">
    <location>
        <begin position="363"/>
        <end position="381"/>
    </location>
</feature>
<reference evidence="4" key="1">
    <citation type="submission" date="2016-12" db="EMBL/GenBank/DDBJ databases">
        <authorList>
            <person name="Varghese N."/>
            <person name="Submissions S."/>
        </authorList>
    </citation>
    <scope>NUCLEOTIDE SEQUENCE [LARGE SCALE GENOMIC DNA]</scope>
    <source>
        <strain evidence="4">DSM 18830</strain>
    </source>
</reference>
<sequence length="500" mass="57376">MNKSVDFSQPQRQSLPGILVMFANSLQKTVRALWPMLLIWLVKFDTLNKLVFFGSVAGVVVLIGVISYLQYLFFTFHIDEENGEFVIQKGVLNKTRITIQLHKIQQVNINQSLIQRLVGVHKLEIDTAGSDKKEASISAISHELATILKERLINHSQLETIENTENIREEVIPTSLIKIGLPSLIKIGFTSNYIKSFALIFLFFTTILENLQQLNSEVIDEDKVTNYLDTLPIITSFLVIVGFFIGLVLVVNLVRTILKYFDFTIQKSKQAIILSYGLLSTKNTLLNPNKVQKIKITQNYFQKKLDVITIGIHQASSDVEKVKEKDQIEVPGCNENERDAILKLLLGQLPQKGTMYLPNWRKLAVNTFFFLLVPIAISLFLNHKTEFVTWTEWFIYAAFFCVFAGVMLWFSFKNYKLFVSEDFIIKQNGAWDIDTTIIEPYKIQAIETQQLFWQKATNIGSVTLSTAGGTVSFTTGNYTEIKQLVNYWLYEVETWEKNWM</sequence>
<evidence type="ECO:0000259" key="2">
    <source>
        <dbReference type="Pfam" id="PF03703"/>
    </source>
</evidence>
<dbReference type="AlphaFoldDB" id="A0A1M7ZYE1"/>
<organism evidence="3 4">
    <name type="scientific">Flavobacterium cucumis</name>
    <dbReference type="NCBI Taxonomy" id="416016"/>
    <lineage>
        <taxon>Bacteria</taxon>
        <taxon>Pseudomonadati</taxon>
        <taxon>Bacteroidota</taxon>
        <taxon>Flavobacteriia</taxon>
        <taxon>Flavobacteriales</taxon>
        <taxon>Flavobacteriaceae</taxon>
        <taxon>Flavobacterium</taxon>
    </lineage>
</organism>
<keyword evidence="4" id="KW-1185">Reference proteome</keyword>
<dbReference type="Pfam" id="PF03703">
    <property type="entry name" value="bPH_2"/>
    <property type="match status" value="3"/>
</dbReference>
<dbReference type="EMBL" id="FRYK01000004">
    <property type="protein sequence ID" value="SHO73892.1"/>
    <property type="molecule type" value="Genomic_DNA"/>
</dbReference>
<keyword evidence="1" id="KW-1133">Transmembrane helix</keyword>
<feature type="transmembrane region" description="Helical" evidence="1">
    <location>
        <begin position="50"/>
        <end position="69"/>
    </location>
</feature>
<dbReference type="PANTHER" id="PTHR34473">
    <property type="entry name" value="UPF0699 TRANSMEMBRANE PROTEIN YDBS"/>
    <property type="match status" value="1"/>
</dbReference>
<feature type="domain" description="YdbS-like PH" evidence="2">
    <location>
        <begin position="266"/>
        <end position="343"/>
    </location>
</feature>
<feature type="transmembrane region" description="Helical" evidence="1">
    <location>
        <begin position="193"/>
        <end position="211"/>
    </location>
</feature>
<dbReference type="InterPro" id="IPR005182">
    <property type="entry name" value="YdbS-like_PH"/>
</dbReference>
<feature type="domain" description="YdbS-like PH" evidence="2">
    <location>
        <begin position="74"/>
        <end position="145"/>
    </location>
</feature>
<accession>A0A1M7ZYE1</accession>
<keyword evidence="1" id="KW-0812">Transmembrane</keyword>
<dbReference type="InterPro" id="IPR014529">
    <property type="entry name" value="UCP026631"/>
</dbReference>
<proteinExistence type="predicted"/>
<dbReference type="PIRSF" id="PIRSF026631">
    <property type="entry name" value="UCP026631"/>
    <property type="match status" value="1"/>
</dbReference>
<dbReference type="PANTHER" id="PTHR34473:SF2">
    <property type="entry name" value="UPF0699 TRANSMEMBRANE PROTEIN YDBT"/>
    <property type="match status" value="1"/>
</dbReference>
<name>A0A1M7ZYE1_9FLAO</name>
<feature type="domain" description="YdbS-like PH" evidence="2">
    <location>
        <begin position="413"/>
        <end position="472"/>
    </location>
</feature>
<dbReference type="STRING" id="416016.SAMN05443547_2268"/>
<evidence type="ECO:0000313" key="4">
    <source>
        <dbReference type="Proteomes" id="UP000184611"/>
    </source>
</evidence>
<protein>
    <submittedName>
        <fullName evidence="3">Putative membrane protein</fullName>
    </submittedName>
</protein>
<keyword evidence="1" id="KW-0472">Membrane</keyword>
<evidence type="ECO:0000256" key="1">
    <source>
        <dbReference type="SAM" id="Phobius"/>
    </source>
</evidence>
<dbReference type="OrthoDB" id="1049931at2"/>
<gene>
    <name evidence="3" type="ORF">SAMN05443547_2268</name>
</gene>
<dbReference type="RefSeq" id="WP_073584484.1">
    <property type="nucleotide sequence ID" value="NZ_CBCSEA010000007.1"/>
</dbReference>
<feature type="transmembrane region" description="Helical" evidence="1">
    <location>
        <begin position="231"/>
        <end position="254"/>
    </location>
</feature>
<evidence type="ECO:0000313" key="3">
    <source>
        <dbReference type="EMBL" id="SHO73892.1"/>
    </source>
</evidence>
<dbReference type="Proteomes" id="UP000184611">
    <property type="component" value="Unassembled WGS sequence"/>
</dbReference>
<feature type="transmembrane region" description="Helical" evidence="1">
    <location>
        <begin position="393"/>
        <end position="412"/>
    </location>
</feature>